<protein>
    <submittedName>
        <fullName evidence="1">Uncharacterized protein</fullName>
    </submittedName>
</protein>
<sequence>MMSSPKRRSIHLHHSWRTLAPLQLILDLLLVPYFIRLA</sequence>
<comment type="caution">
    <text evidence="1">The sequence shown here is derived from an EMBL/GenBank/DDBJ whole genome shotgun (WGS) entry which is preliminary data.</text>
</comment>
<gene>
    <name evidence="1" type="ORF">PXEA_LOCUS9901</name>
</gene>
<name>A0A3S5ABA3_9PLAT</name>
<dbReference type="EMBL" id="CAAALY010028529">
    <property type="protein sequence ID" value="VEL16461.1"/>
    <property type="molecule type" value="Genomic_DNA"/>
</dbReference>
<evidence type="ECO:0000313" key="1">
    <source>
        <dbReference type="EMBL" id="VEL16461.1"/>
    </source>
</evidence>
<dbReference type="Proteomes" id="UP000784294">
    <property type="component" value="Unassembled WGS sequence"/>
</dbReference>
<proteinExistence type="predicted"/>
<keyword evidence="2" id="KW-1185">Reference proteome</keyword>
<organism evidence="1 2">
    <name type="scientific">Protopolystoma xenopodis</name>
    <dbReference type="NCBI Taxonomy" id="117903"/>
    <lineage>
        <taxon>Eukaryota</taxon>
        <taxon>Metazoa</taxon>
        <taxon>Spiralia</taxon>
        <taxon>Lophotrochozoa</taxon>
        <taxon>Platyhelminthes</taxon>
        <taxon>Monogenea</taxon>
        <taxon>Polyopisthocotylea</taxon>
        <taxon>Polystomatidea</taxon>
        <taxon>Polystomatidae</taxon>
        <taxon>Protopolystoma</taxon>
    </lineage>
</organism>
<reference evidence="1" key="1">
    <citation type="submission" date="2018-11" db="EMBL/GenBank/DDBJ databases">
        <authorList>
            <consortium name="Pathogen Informatics"/>
        </authorList>
    </citation>
    <scope>NUCLEOTIDE SEQUENCE</scope>
</reference>
<dbReference type="AlphaFoldDB" id="A0A3S5ABA3"/>
<evidence type="ECO:0000313" key="2">
    <source>
        <dbReference type="Proteomes" id="UP000784294"/>
    </source>
</evidence>
<accession>A0A3S5ABA3</accession>